<comment type="caution">
    <text evidence="2">The sequence shown here is derived from an EMBL/GenBank/DDBJ whole genome shotgun (WGS) entry which is preliminary data.</text>
</comment>
<dbReference type="GO" id="GO:0003677">
    <property type="term" value="F:DNA binding"/>
    <property type="evidence" value="ECO:0007669"/>
    <property type="project" value="UniProtKB-KW"/>
</dbReference>
<proteinExistence type="predicted"/>
<dbReference type="AlphaFoldDB" id="A0A0S7XXB7"/>
<organism evidence="2 3">
    <name type="scientific">candidate division WOR-1 bacterium DG_54_3</name>
    <dbReference type="NCBI Taxonomy" id="1703775"/>
    <lineage>
        <taxon>Bacteria</taxon>
        <taxon>Bacillati</taxon>
        <taxon>Saganbacteria</taxon>
    </lineage>
</organism>
<sequence length="169" mass="19865">MTKSIPAEIIENKIYLIKGKKVMLDFDLAVLYGVETKYLKRQVRRNRKRFPSDFMFQLTKSQNLRCQNVTSSYGGCRYLSYAFTEQGVAMLSSVLNSERAIQVNIQIMRIFTKLRRILASHRKILKKIEDMEKKYDKKFRIVFDAIKELIRPPVMSDRRIGFLKGGDNK</sequence>
<evidence type="ECO:0000313" key="3">
    <source>
        <dbReference type="Proteomes" id="UP000051861"/>
    </source>
</evidence>
<dbReference type="PATRIC" id="fig|1703775.3.peg.2903"/>
<dbReference type="InterPro" id="IPR018873">
    <property type="entry name" value="KilA-N_DNA-bd_domain"/>
</dbReference>
<name>A0A0S7XXB7_UNCSA</name>
<reference evidence="2 3" key="1">
    <citation type="journal article" date="2015" name="Microbiome">
        <title>Genomic resolution of linkages in carbon, nitrogen, and sulfur cycling among widespread estuary sediment bacteria.</title>
        <authorList>
            <person name="Baker B.J."/>
            <person name="Lazar C.S."/>
            <person name="Teske A.P."/>
            <person name="Dick G.J."/>
        </authorList>
    </citation>
    <scope>NUCLEOTIDE SEQUENCE [LARGE SCALE GENOMIC DNA]</scope>
    <source>
        <strain evidence="2">DG_54_3</strain>
    </source>
</reference>
<evidence type="ECO:0000313" key="2">
    <source>
        <dbReference type="EMBL" id="KPJ67111.1"/>
    </source>
</evidence>
<accession>A0A0S7XXB7</accession>
<dbReference type="Proteomes" id="UP000051861">
    <property type="component" value="Unassembled WGS sequence"/>
</dbReference>
<keyword evidence="2" id="KW-0238">DNA-binding</keyword>
<gene>
    <name evidence="2" type="ORF">AMJ44_07395</name>
</gene>
<feature type="domain" description="KilA-N DNA-binding" evidence="1">
    <location>
        <begin position="12"/>
        <end position="94"/>
    </location>
</feature>
<evidence type="ECO:0000259" key="1">
    <source>
        <dbReference type="Pfam" id="PF10543"/>
    </source>
</evidence>
<protein>
    <submittedName>
        <fullName evidence="2">DNA-binding protein</fullName>
    </submittedName>
</protein>
<dbReference type="EMBL" id="LIZX01000065">
    <property type="protein sequence ID" value="KPJ67111.1"/>
    <property type="molecule type" value="Genomic_DNA"/>
</dbReference>
<dbReference type="Pfam" id="PF10543">
    <property type="entry name" value="ORF6N"/>
    <property type="match status" value="1"/>
</dbReference>